<organism evidence="1 2">
    <name type="scientific">Desulfitobacterium dehalogenans</name>
    <dbReference type="NCBI Taxonomy" id="36854"/>
    <lineage>
        <taxon>Bacteria</taxon>
        <taxon>Bacillati</taxon>
        <taxon>Bacillota</taxon>
        <taxon>Clostridia</taxon>
        <taxon>Eubacteriales</taxon>
        <taxon>Desulfitobacteriaceae</taxon>
        <taxon>Desulfitobacterium</taxon>
    </lineage>
</organism>
<feature type="non-terminal residue" evidence="1">
    <location>
        <position position="50"/>
    </location>
</feature>
<dbReference type="AlphaFoldDB" id="A0A7C6Z6S0"/>
<evidence type="ECO:0000313" key="2">
    <source>
        <dbReference type="Proteomes" id="UP000553059"/>
    </source>
</evidence>
<evidence type="ECO:0000313" key="1">
    <source>
        <dbReference type="EMBL" id="HHY28609.1"/>
    </source>
</evidence>
<gene>
    <name evidence="1" type="ORF">GX523_18075</name>
</gene>
<dbReference type="Pfam" id="PF01969">
    <property type="entry name" value="Ni_insertion"/>
    <property type="match status" value="1"/>
</dbReference>
<accession>A0A7C6Z6S0</accession>
<reference evidence="1 2" key="1">
    <citation type="journal article" date="2020" name="Biotechnol. Biofuels">
        <title>New insights from the biogas microbiome by comprehensive genome-resolved metagenomics of nearly 1600 species originating from multiple anaerobic digesters.</title>
        <authorList>
            <person name="Campanaro S."/>
            <person name="Treu L."/>
            <person name="Rodriguez-R L.M."/>
            <person name="Kovalovszki A."/>
            <person name="Ziels R.M."/>
            <person name="Maus I."/>
            <person name="Zhu X."/>
            <person name="Kougias P.G."/>
            <person name="Basile A."/>
            <person name="Luo G."/>
            <person name="Schluter A."/>
            <person name="Konstantinidis K.T."/>
            <person name="Angelidaki I."/>
        </authorList>
    </citation>
    <scope>NUCLEOTIDE SEQUENCE [LARGE SCALE GENOMIC DNA]</scope>
    <source>
        <strain evidence="1">AS05jafATM_4</strain>
    </source>
</reference>
<dbReference type="EMBL" id="DUTF01000381">
    <property type="protein sequence ID" value="HHY28609.1"/>
    <property type="molecule type" value="Genomic_DNA"/>
</dbReference>
<proteinExistence type="predicted"/>
<comment type="caution">
    <text evidence="1">The sequence shown here is derived from an EMBL/GenBank/DDBJ whole genome shotgun (WGS) entry which is preliminary data.</text>
</comment>
<name>A0A7C6Z6S0_9FIRM</name>
<dbReference type="Proteomes" id="UP000553059">
    <property type="component" value="Unassembled WGS sequence"/>
</dbReference>
<protein>
    <submittedName>
        <fullName evidence="1">DUF111 family protein</fullName>
    </submittedName>
</protein>
<dbReference type="InterPro" id="IPR002822">
    <property type="entry name" value="Ni_insertion"/>
</dbReference>
<sequence>MKAAYLDCFSGISGDMLLGALVDAGLDFNLLQRDLAGLDLDEYELYEQKV</sequence>